<dbReference type="AlphaFoldDB" id="A0A0A2M6F2"/>
<reference evidence="1 2" key="1">
    <citation type="submission" date="2013-09" db="EMBL/GenBank/DDBJ databases">
        <authorList>
            <person name="Zeng Z."/>
            <person name="Chen C."/>
        </authorList>
    </citation>
    <scope>NUCLEOTIDE SEQUENCE [LARGE SCALE GENOMIC DNA]</scope>
    <source>
        <strain evidence="1 2">WB 3.3-2</strain>
    </source>
</reference>
<comment type="caution">
    <text evidence="1">The sequence shown here is derived from an EMBL/GenBank/DDBJ whole genome shotgun (WGS) entry which is preliminary data.</text>
</comment>
<protein>
    <submittedName>
        <fullName evidence="1">Uncharacterized protein</fullName>
    </submittedName>
</protein>
<dbReference type="Proteomes" id="UP000030152">
    <property type="component" value="Unassembled WGS sequence"/>
</dbReference>
<proteinExistence type="predicted"/>
<dbReference type="EMBL" id="JRLX01000002">
    <property type="protein sequence ID" value="KGO88222.1"/>
    <property type="molecule type" value="Genomic_DNA"/>
</dbReference>
<dbReference type="STRING" id="1121895.GCA_000378485_00971"/>
<dbReference type="eggNOG" id="ENOG5030Z5N">
    <property type="taxonomic scope" value="Bacteria"/>
</dbReference>
<sequence length="188" mass="21638">MAGTIKGEKPKESFHFTTGEEIILCGYTEEQSGKTTYSEFILQECGKNEAINFWGAIFTGSVDFKNDVISIKEIRNLPTGPERSFISTFWSTETFRYDNNKLVRKHKINQDIRKYTKAEIEKTLKEFEAGKNNYAGDAEEVMYRLFIAALSGNSKAKKYFNEFSTFTMLDGAVSEDYKELTSMLQQWE</sequence>
<evidence type="ECO:0000313" key="1">
    <source>
        <dbReference type="EMBL" id="KGO88222.1"/>
    </source>
</evidence>
<organism evidence="1 2">
    <name type="scientific">Flavobacterium rivuli WB 3.3-2 = DSM 21788</name>
    <dbReference type="NCBI Taxonomy" id="1121895"/>
    <lineage>
        <taxon>Bacteria</taxon>
        <taxon>Pseudomonadati</taxon>
        <taxon>Bacteroidota</taxon>
        <taxon>Flavobacteriia</taxon>
        <taxon>Flavobacteriales</taxon>
        <taxon>Flavobacteriaceae</taxon>
        <taxon>Flavobacterium</taxon>
    </lineage>
</organism>
<name>A0A0A2M6F2_9FLAO</name>
<keyword evidence="2" id="KW-1185">Reference proteome</keyword>
<evidence type="ECO:0000313" key="2">
    <source>
        <dbReference type="Proteomes" id="UP000030152"/>
    </source>
</evidence>
<gene>
    <name evidence="1" type="ORF">Q765_04085</name>
</gene>
<accession>A0A0A2M6F2</accession>